<feature type="region of interest" description="Disordered" evidence="1">
    <location>
        <begin position="63"/>
        <end position="84"/>
    </location>
</feature>
<dbReference type="Gene3D" id="3.60.130.30">
    <property type="match status" value="1"/>
</dbReference>
<dbReference type="Proteomes" id="UP000076532">
    <property type="component" value="Unassembled WGS sequence"/>
</dbReference>
<dbReference type="AlphaFoldDB" id="A0A167VET1"/>
<accession>A0A167VET1</accession>
<sequence length="302" mass="33217">IFLITLLIGLCRKSVVILDDEDQIVAVLVGKPLGMPGKPDDWNEVVAGLERAIERLKRSCRLRKGEKDHRRGPHPAKAFGVSHGGGQTHPSVLQVHSAANEKAFKKFANNHFVKRVAGFGSSAFSYYAPKMFERYSDYLGRLRDHDESLEWPFANSVFPATTVNFGPNATCYDHVDSANAAAGWCAITAAGSYDPKRGGHLIIFDINTIVEFPPGSTILLPSSVMRHGNTPIQKGETRMGITQYAAGALFRWVDNGFMKAEDTSEEVKARMCAEAPDRFNKLLKLYSTIDSLAADRASVFAK</sequence>
<evidence type="ECO:0000256" key="2">
    <source>
        <dbReference type="SAM" id="SignalP"/>
    </source>
</evidence>
<keyword evidence="2" id="KW-0732">Signal</keyword>
<evidence type="ECO:0000313" key="4">
    <source>
        <dbReference type="Proteomes" id="UP000076532"/>
    </source>
</evidence>
<dbReference type="EMBL" id="KV417877">
    <property type="protein sequence ID" value="KZP04937.1"/>
    <property type="molecule type" value="Genomic_DNA"/>
</dbReference>
<dbReference type="STRING" id="436010.A0A167VET1"/>
<name>A0A167VET1_9AGAM</name>
<evidence type="ECO:0000313" key="3">
    <source>
        <dbReference type="EMBL" id="KZP04937.1"/>
    </source>
</evidence>
<organism evidence="3 4">
    <name type="scientific">Athelia psychrophila</name>
    <dbReference type="NCBI Taxonomy" id="1759441"/>
    <lineage>
        <taxon>Eukaryota</taxon>
        <taxon>Fungi</taxon>
        <taxon>Dikarya</taxon>
        <taxon>Basidiomycota</taxon>
        <taxon>Agaricomycotina</taxon>
        <taxon>Agaricomycetes</taxon>
        <taxon>Agaricomycetidae</taxon>
        <taxon>Atheliales</taxon>
        <taxon>Atheliaceae</taxon>
        <taxon>Athelia</taxon>
    </lineage>
</organism>
<dbReference type="OrthoDB" id="3020801at2759"/>
<reference evidence="3 4" key="1">
    <citation type="journal article" date="2016" name="Mol. Biol. Evol.">
        <title>Comparative Genomics of Early-Diverging Mushroom-Forming Fungi Provides Insights into the Origins of Lignocellulose Decay Capabilities.</title>
        <authorList>
            <person name="Nagy L.G."/>
            <person name="Riley R."/>
            <person name="Tritt A."/>
            <person name="Adam C."/>
            <person name="Daum C."/>
            <person name="Floudas D."/>
            <person name="Sun H."/>
            <person name="Yadav J.S."/>
            <person name="Pangilinan J."/>
            <person name="Larsson K.H."/>
            <person name="Matsuura K."/>
            <person name="Barry K."/>
            <person name="Labutti K."/>
            <person name="Kuo R."/>
            <person name="Ohm R.A."/>
            <person name="Bhattacharya S.S."/>
            <person name="Shirouzu T."/>
            <person name="Yoshinaga Y."/>
            <person name="Martin F.M."/>
            <person name="Grigoriev I.V."/>
            <person name="Hibbett D.S."/>
        </authorList>
    </citation>
    <scope>NUCLEOTIDE SEQUENCE [LARGE SCALE GENOMIC DNA]</scope>
    <source>
        <strain evidence="3 4">CBS 109695</strain>
    </source>
</reference>
<feature type="chain" id="PRO_5007893439" description="Prolyl 4-hydroxylase alpha subunit Fe(2+) 2OG dioxygenase domain-containing protein" evidence="2">
    <location>
        <begin position="19"/>
        <end position="302"/>
    </location>
</feature>
<keyword evidence="4" id="KW-1185">Reference proteome</keyword>
<gene>
    <name evidence="3" type="ORF">FIBSPDRAFT_766611</name>
</gene>
<proteinExistence type="predicted"/>
<feature type="non-terminal residue" evidence="3">
    <location>
        <position position="1"/>
    </location>
</feature>
<evidence type="ECO:0008006" key="5">
    <source>
        <dbReference type="Google" id="ProtNLM"/>
    </source>
</evidence>
<evidence type="ECO:0000256" key="1">
    <source>
        <dbReference type="SAM" id="MobiDB-lite"/>
    </source>
</evidence>
<feature type="signal peptide" evidence="2">
    <location>
        <begin position="1"/>
        <end position="18"/>
    </location>
</feature>
<protein>
    <recommendedName>
        <fullName evidence="5">Prolyl 4-hydroxylase alpha subunit Fe(2+) 2OG dioxygenase domain-containing protein</fullName>
    </recommendedName>
</protein>